<dbReference type="PROSITE" id="PS51910">
    <property type="entry name" value="GH18_2"/>
    <property type="match status" value="1"/>
</dbReference>
<evidence type="ECO:0000256" key="4">
    <source>
        <dbReference type="ARBA" id="ARBA00023180"/>
    </source>
</evidence>
<dbReference type="PANTHER" id="PTHR11177">
    <property type="entry name" value="CHITINASE"/>
    <property type="match status" value="1"/>
</dbReference>
<dbReference type="SUPFAM" id="SSF51445">
    <property type="entry name" value="(Trans)glycosidases"/>
    <property type="match status" value="1"/>
</dbReference>
<dbReference type="Proteomes" id="UP000325081">
    <property type="component" value="Unassembled WGS sequence"/>
</dbReference>
<dbReference type="GO" id="GO:0005975">
    <property type="term" value="P:carbohydrate metabolic process"/>
    <property type="evidence" value="ECO:0007669"/>
    <property type="project" value="InterPro"/>
</dbReference>
<reference evidence="9" key="1">
    <citation type="journal article" date="2019" name="Curr. Biol.">
        <title>Genome Sequence of Striga asiatica Provides Insight into the Evolution of Plant Parasitism.</title>
        <authorList>
            <person name="Yoshida S."/>
            <person name="Kim S."/>
            <person name="Wafula E.K."/>
            <person name="Tanskanen J."/>
            <person name="Kim Y.M."/>
            <person name="Honaas L."/>
            <person name="Yang Z."/>
            <person name="Spallek T."/>
            <person name="Conn C.E."/>
            <person name="Ichihashi Y."/>
            <person name="Cheong K."/>
            <person name="Cui S."/>
            <person name="Der J.P."/>
            <person name="Gundlach H."/>
            <person name="Jiao Y."/>
            <person name="Hori C."/>
            <person name="Ishida J.K."/>
            <person name="Kasahara H."/>
            <person name="Kiba T."/>
            <person name="Kim M.S."/>
            <person name="Koo N."/>
            <person name="Laohavisit A."/>
            <person name="Lee Y.H."/>
            <person name="Lumba S."/>
            <person name="McCourt P."/>
            <person name="Mortimer J.C."/>
            <person name="Mutuku J.M."/>
            <person name="Nomura T."/>
            <person name="Sasaki-Sekimoto Y."/>
            <person name="Seto Y."/>
            <person name="Wang Y."/>
            <person name="Wakatake T."/>
            <person name="Sakakibara H."/>
            <person name="Demura T."/>
            <person name="Yamaguchi S."/>
            <person name="Yoneyama K."/>
            <person name="Manabe R.I."/>
            <person name="Nelson D.C."/>
            <person name="Schulman A.H."/>
            <person name="Timko M.P."/>
            <person name="dePamphilis C.W."/>
            <person name="Choi D."/>
            <person name="Shirasu K."/>
        </authorList>
    </citation>
    <scope>NUCLEOTIDE SEQUENCE [LARGE SCALE GENOMIC DNA]</scope>
    <source>
        <strain evidence="9">cv. UVA1</strain>
    </source>
</reference>
<dbReference type="GO" id="GO:0005576">
    <property type="term" value="C:extracellular region"/>
    <property type="evidence" value="ECO:0007669"/>
    <property type="project" value="TreeGrafter"/>
</dbReference>
<dbReference type="OrthoDB" id="76388at2759"/>
<dbReference type="GO" id="GO:0004568">
    <property type="term" value="F:chitinase activity"/>
    <property type="evidence" value="ECO:0007669"/>
    <property type="project" value="TreeGrafter"/>
</dbReference>
<proteinExistence type="inferred from homology"/>
<name>A0A5A7QEM9_STRAF</name>
<dbReference type="InterPro" id="IPR017853">
    <property type="entry name" value="GH"/>
</dbReference>
<dbReference type="InterPro" id="IPR029070">
    <property type="entry name" value="Chitinase_insertion_sf"/>
</dbReference>
<accession>A0A5A7QEM9</accession>
<dbReference type="SMART" id="SM00636">
    <property type="entry name" value="Glyco_18"/>
    <property type="match status" value="1"/>
</dbReference>
<keyword evidence="4" id="KW-0325">Glycoprotein</keyword>
<sequence length="343" mass="37932">MGAAGTLIPTTTTLYFSLLLFTSSLSKPLQPPLVKGGYYPSWARNMRPDEINTTHYTHIFYAFLVPNNLTFTFDNITPQQAASLRNFTSTLHAKNPPAAPLFSIGGGGADPTLFSRMASAHSTRKAFIDSAISLARDYGFCGMDLDYEFPRTPSDMNNLGRLFREWRSAVEREAKQRPSRQRLLITAAVYYAADMTLSSPSRNLSTSYGVESWMKAGVEAQKLVMGLPMYGRTWKLKSENETGIGAPAVGVGMGDEGTMTYGQIVNLTNATEVYDSKTVSAYSVSGLDWVGYDDVQSVGVKIDFAKKLKLRGHFFWAVNGDYHWRLSKTASEAWNNARDNIGQ</sequence>
<dbReference type="InterPro" id="IPR011583">
    <property type="entry name" value="Chitinase_II/V-like_cat"/>
</dbReference>
<dbReference type="Gene3D" id="3.20.20.80">
    <property type="entry name" value="Glycosidases"/>
    <property type="match status" value="2"/>
</dbReference>
<evidence type="ECO:0000256" key="2">
    <source>
        <dbReference type="ARBA" id="ARBA00022729"/>
    </source>
</evidence>
<dbReference type="GO" id="GO:0006032">
    <property type="term" value="P:chitin catabolic process"/>
    <property type="evidence" value="ECO:0007669"/>
    <property type="project" value="TreeGrafter"/>
</dbReference>
<evidence type="ECO:0000256" key="1">
    <source>
        <dbReference type="ARBA" id="ARBA00008682"/>
    </source>
</evidence>
<keyword evidence="9" id="KW-1185">Reference proteome</keyword>
<comment type="similarity">
    <text evidence="1">Belongs to the glycosyl hydrolase 18 family. Chitinase class V subfamily.</text>
</comment>
<dbReference type="AlphaFoldDB" id="A0A5A7QEM9"/>
<dbReference type="FunFam" id="3.10.50.10:FF:000003">
    <property type="entry name" value="Class V chitinase CHIT5b"/>
    <property type="match status" value="1"/>
</dbReference>
<dbReference type="GO" id="GO:0008061">
    <property type="term" value="F:chitin binding"/>
    <property type="evidence" value="ECO:0007669"/>
    <property type="project" value="InterPro"/>
</dbReference>
<dbReference type="EMBL" id="BKCP01006471">
    <property type="protein sequence ID" value="GER42847.1"/>
    <property type="molecule type" value="Genomic_DNA"/>
</dbReference>
<dbReference type="PANTHER" id="PTHR11177:SF396">
    <property type="entry name" value="NOD FACTOR HYDROLASE PROTEIN 1"/>
    <property type="match status" value="1"/>
</dbReference>
<evidence type="ECO:0000256" key="3">
    <source>
        <dbReference type="ARBA" id="ARBA00022801"/>
    </source>
</evidence>
<comment type="caution">
    <text evidence="8">The sequence shown here is derived from an EMBL/GenBank/DDBJ whole genome shotgun (WGS) entry which is preliminary data.</text>
</comment>
<feature type="domain" description="GH18" evidence="7">
    <location>
        <begin position="33"/>
        <end position="337"/>
    </location>
</feature>
<organism evidence="8 9">
    <name type="scientific">Striga asiatica</name>
    <name type="common">Asiatic witchweed</name>
    <name type="synonym">Buchnera asiatica</name>
    <dbReference type="NCBI Taxonomy" id="4170"/>
    <lineage>
        <taxon>Eukaryota</taxon>
        <taxon>Viridiplantae</taxon>
        <taxon>Streptophyta</taxon>
        <taxon>Embryophyta</taxon>
        <taxon>Tracheophyta</taxon>
        <taxon>Spermatophyta</taxon>
        <taxon>Magnoliopsida</taxon>
        <taxon>eudicotyledons</taxon>
        <taxon>Gunneridae</taxon>
        <taxon>Pentapetalae</taxon>
        <taxon>asterids</taxon>
        <taxon>lamiids</taxon>
        <taxon>Lamiales</taxon>
        <taxon>Orobanchaceae</taxon>
        <taxon>Buchnereae</taxon>
        <taxon>Striga</taxon>
    </lineage>
</organism>
<keyword evidence="3" id="KW-0378">Hydrolase</keyword>
<dbReference type="Gene3D" id="3.10.50.10">
    <property type="match status" value="1"/>
</dbReference>
<feature type="chain" id="PRO_5022890481" evidence="6">
    <location>
        <begin position="27"/>
        <end position="343"/>
    </location>
</feature>
<evidence type="ECO:0000256" key="5">
    <source>
        <dbReference type="ARBA" id="ARBA00023295"/>
    </source>
</evidence>
<keyword evidence="5" id="KW-0326">Glycosidase</keyword>
<evidence type="ECO:0000259" key="7">
    <source>
        <dbReference type="PROSITE" id="PS51910"/>
    </source>
</evidence>
<dbReference type="SUPFAM" id="SSF54556">
    <property type="entry name" value="Chitinase insertion domain"/>
    <property type="match status" value="1"/>
</dbReference>
<evidence type="ECO:0000313" key="8">
    <source>
        <dbReference type="EMBL" id="GER42847.1"/>
    </source>
</evidence>
<protein>
    <submittedName>
        <fullName evidence="8">Chitinase</fullName>
    </submittedName>
</protein>
<dbReference type="InterPro" id="IPR001223">
    <property type="entry name" value="Glyco_hydro18_cat"/>
</dbReference>
<keyword evidence="2 6" id="KW-0732">Signal</keyword>
<evidence type="ECO:0000313" key="9">
    <source>
        <dbReference type="Proteomes" id="UP000325081"/>
    </source>
</evidence>
<dbReference type="Pfam" id="PF00704">
    <property type="entry name" value="Glyco_hydro_18"/>
    <property type="match status" value="2"/>
</dbReference>
<dbReference type="InterPro" id="IPR050314">
    <property type="entry name" value="Glycosyl_Hydrlase_18"/>
</dbReference>
<gene>
    <name evidence="8" type="ORF">STAS_19663</name>
</gene>
<evidence type="ECO:0000256" key="6">
    <source>
        <dbReference type="SAM" id="SignalP"/>
    </source>
</evidence>
<feature type="signal peptide" evidence="6">
    <location>
        <begin position="1"/>
        <end position="26"/>
    </location>
</feature>